<gene>
    <name evidence="2" type="ORF">CDAR_24391</name>
</gene>
<feature type="region of interest" description="Disordered" evidence="1">
    <location>
        <begin position="46"/>
        <end position="68"/>
    </location>
</feature>
<proteinExistence type="predicted"/>
<evidence type="ECO:0000256" key="1">
    <source>
        <dbReference type="SAM" id="MobiDB-lite"/>
    </source>
</evidence>
<dbReference type="AlphaFoldDB" id="A0AAV4QHZ1"/>
<feature type="compositionally biased region" description="Polar residues" evidence="1">
    <location>
        <begin position="57"/>
        <end position="68"/>
    </location>
</feature>
<evidence type="ECO:0000313" key="2">
    <source>
        <dbReference type="EMBL" id="GIY08770.1"/>
    </source>
</evidence>
<comment type="caution">
    <text evidence="2">The sequence shown here is derived from an EMBL/GenBank/DDBJ whole genome shotgun (WGS) entry which is preliminary data.</text>
</comment>
<evidence type="ECO:0000313" key="3">
    <source>
        <dbReference type="Proteomes" id="UP001054837"/>
    </source>
</evidence>
<feature type="compositionally biased region" description="Basic and acidic residues" evidence="1">
    <location>
        <begin position="46"/>
        <end position="56"/>
    </location>
</feature>
<reference evidence="2 3" key="1">
    <citation type="submission" date="2021-06" db="EMBL/GenBank/DDBJ databases">
        <title>Caerostris darwini draft genome.</title>
        <authorList>
            <person name="Kono N."/>
            <person name="Arakawa K."/>
        </authorList>
    </citation>
    <scope>NUCLEOTIDE SEQUENCE [LARGE SCALE GENOMIC DNA]</scope>
</reference>
<organism evidence="2 3">
    <name type="scientific">Caerostris darwini</name>
    <dbReference type="NCBI Taxonomy" id="1538125"/>
    <lineage>
        <taxon>Eukaryota</taxon>
        <taxon>Metazoa</taxon>
        <taxon>Ecdysozoa</taxon>
        <taxon>Arthropoda</taxon>
        <taxon>Chelicerata</taxon>
        <taxon>Arachnida</taxon>
        <taxon>Araneae</taxon>
        <taxon>Araneomorphae</taxon>
        <taxon>Entelegynae</taxon>
        <taxon>Araneoidea</taxon>
        <taxon>Araneidae</taxon>
        <taxon>Caerostris</taxon>
    </lineage>
</organism>
<sequence length="68" mass="7638">MRIGGRYTDEVLSAQVMLVSSVANIIVSDVIDDLLKRVYRLDISRRTITSPKEKNDQGTSQGREQTGR</sequence>
<name>A0AAV4QHZ1_9ARAC</name>
<dbReference type="Proteomes" id="UP001054837">
    <property type="component" value="Unassembled WGS sequence"/>
</dbReference>
<dbReference type="EMBL" id="BPLQ01004544">
    <property type="protein sequence ID" value="GIY08770.1"/>
    <property type="molecule type" value="Genomic_DNA"/>
</dbReference>
<accession>A0AAV4QHZ1</accession>
<protein>
    <submittedName>
        <fullName evidence="2">Uncharacterized protein</fullName>
    </submittedName>
</protein>
<keyword evidence="3" id="KW-1185">Reference proteome</keyword>